<organism evidence="1 2">
    <name type="scientific">Micromonospora krabiensis</name>
    <dbReference type="NCBI Taxonomy" id="307121"/>
    <lineage>
        <taxon>Bacteria</taxon>
        <taxon>Bacillati</taxon>
        <taxon>Actinomycetota</taxon>
        <taxon>Actinomycetes</taxon>
        <taxon>Micromonosporales</taxon>
        <taxon>Micromonosporaceae</taxon>
        <taxon>Micromonospora</taxon>
    </lineage>
</organism>
<dbReference type="RefSeq" id="WP_091591379.1">
    <property type="nucleotide sequence ID" value="NZ_JBHRWG010000004.1"/>
</dbReference>
<dbReference type="AlphaFoldDB" id="A0A1C3N4L7"/>
<gene>
    <name evidence="1" type="ORF">GA0070620_3053</name>
</gene>
<reference evidence="2" key="1">
    <citation type="submission" date="2016-06" db="EMBL/GenBank/DDBJ databases">
        <authorList>
            <person name="Varghese N."/>
        </authorList>
    </citation>
    <scope>NUCLEOTIDE SEQUENCE [LARGE SCALE GENOMIC DNA]</scope>
    <source>
        <strain evidence="2">DSM 45344</strain>
    </source>
</reference>
<dbReference type="STRING" id="307121.GA0070620_3053"/>
<dbReference type="EMBL" id="LT598496">
    <property type="protein sequence ID" value="SBV27529.1"/>
    <property type="molecule type" value="Genomic_DNA"/>
</dbReference>
<evidence type="ECO:0000313" key="1">
    <source>
        <dbReference type="EMBL" id="SBV27529.1"/>
    </source>
</evidence>
<dbReference type="Proteomes" id="UP000199393">
    <property type="component" value="Chromosome I"/>
</dbReference>
<proteinExistence type="predicted"/>
<name>A0A1C3N4L7_9ACTN</name>
<protein>
    <submittedName>
        <fullName evidence="1">Uncharacterized protein</fullName>
    </submittedName>
</protein>
<evidence type="ECO:0000313" key="2">
    <source>
        <dbReference type="Proteomes" id="UP000199393"/>
    </source>
</evidence>
<sequence>MSIDTPRAAYRAPIFDEPDADGMESSAVRWDLDFGCNLSFGIDLDHASLYVSLSVSDRPLADGGLQKAVTRDQLRQYALFLLRLADDQEREAAARAEGGAR</sequence>
<accession>A0A1C3N4L7</accession>
<keyword evidence="2" id="KW-1185">Reference proteome</keyword>